<dbReference type="SMART" id="SM00388">
    <property type="entry name" value="HisKA"/>
    <property type="match status" value="1"/>
</dbReference>
<dbReference type="Pfam" id="PF01627">
    <property type="entry name" value="Hpt"/>
    <property type="match status" value="1"/>
</dbReference>
<comment type="caution">
    <text evidence="21">The sequence shown here is derived from an EMBL/GenBank/DDBJ whole genome shotgun (WGS) entry which is preliminary data.</text>
</comment>
<evidence type="ECO:0000256" key="15">
    <source>
        <dbReference type="PROSITE-ProRule" id="PRU00169"/>
    </source>
</evidence>
<evidence type="ECO:0000256" key="9">
    <source>
        <dbReference type="ARBA" id="ARBA00022777"/>
    </source>
</evidence>
<evidence type="ECO:0000256" key="16">
    <source>
        <dbReference type="SAM" id="Phobius"/>
    </source>
</evidence>
<keyword evidence="12" id="KW-0902">Two-component regulatory system</keyword>
<evidence type="ECO:0000256" key="8">
    <source>
        <dbReference type="ARBA" id="ARBA00022741"/>
    </source>
</evidence>
<keyword evidence="4" id="KW-1003">Cell membrane</keyword>
<keyword evidence="5 15" id="KW-0597">Phosphoprotein</keyword>
<dbReference type="InterPro" id="IPR005467">
    <property type="entry name" value="His_kinase_dom"/>
</dbReference>
<dbReference type="Pfam" id="PF17149">
    <property type="entry name" value="CHASE5"/>
    <property type="match status" value="1"/>
</dbReference>
<dbReference type="SMART" id="SM00304">
    <property type="entry name" value="HAMP"/>
    <property type="match status" value="1"/>
</dbReference>
<dbReference type="PRINTS" id="PR00344">
    <property type="entry name" value="BCTRLSENSOR"/>
</dbReference>
<accession>A0A9J6RRF5</accession>
<dbReference type="AlphaFoldDB" id="A0A9J6RRF5"/>
<feature type="domain" description="HPt" evidence="20">
    <location>
        <begin position="658"/>
        <end position="755"/>
    </location>
</feature>
<evidence type="ECO:0000256" key="1">
    <source>
        <dbReference type="ARBA" id="ARBA00000085"/>
    </source>
</evidence>
<evidence type="ECO:0000256" key="12">
    <source>
        <dbReference type="ARBA" id="ARBA00023012"/>
    </source>
</evidence>
<dbReference type="Pfam" id="PF02518">
    <property type="entry name" value="HATPase_c"/>
    <property type="match status" value="1"/>
</dbReference>
<dbReference type="EC" id="2.7.13.3" evidence="3"/>
<feature type="modified residue" description="4-aspartylphosphate" evidence="15">
    <location>
        <position position="556"/>
    </location>
</feature>
<proteinExistence type="predicted"/>
<dbReference type="PANTHER" id="PTHR45339">
    <property type="entry name" value="HYBRID SIGNAL TRANSDUCTION HISTIDINE KINASE J"/>
    <property type="match status" value="1"/>
</dbReference>
<dbReference type="Gene3D" id="1.10.287.130">
    <property type="match status" value="1"/>
</dbReference>
<dbReference type="PROSITE" id="PS50894">
    <property type="entry name" value="HPT"/>
    <property type="match status" value="1"/>
</dbReference>
<dbReference type="Proteomes" id="UP001069090">
    <property type="component" value="Unassembled WGS sequence"/>
</dbReference>
<dbReference type="CDD" id="cd06225">
    <property type="entry name" value="HAMP"/>
    <property type="match status" value="1"/>
</dbReference>
<dbReference type="InterPro" id="IPR003660">
    <property type="entry name" value="HAMP_dom"/>
</dbReference>
<feature type="domain" description="Histidine kinase" evidence="17">
    <location>
        <begin position="265"/>
        <end position="486"/>
    </location>
</feature>
<dbReference type="SUPFAM" id="SSF52172">
    <property type="entry name" value="CheY-like"/>
    <property type="match status" value="1"/>
</dbReference>
<evidence type="ECO:0000256" key="10">
    <source>
        <dbReference type="ARBA" id="ARBA00022840"/>
    </source>
</evidence>
<keyword evidence="11 16" id="KW-1133">Transmembrane helix</keyword>
<dbReference type="FunFam" id="1.10.287.130:FF:000004">
    <property type="entry name" value="Ethylene receptor 1"/>
    <property type="match status" value="1"/>
</dbReference>
<evidence type="ECO:0000256" key="11">
    <source>
        <dbReference type="ARBA" id="ARBA00022989"/>
    </source>
</evidence>
<keyword evidence="10 21" id="KW-0067">ATP-binding</keyword>
<keyword evidence="8" id="KW-0547">Nucleotide-binding</keyword>
<keyword evidence="13 16" id="KW-0472">Membrane</keyword>
<dbReference type="InterPro" id="IPR001789">
    <property type="entry name" value="Sig_transdc_resp-reg_receiver"/>
</dbReference>
<evidence type="ECO:0000256" key="14">
    <source>
        <dbReference type="PROSITE-ProRule" id="PRU00110"/>
    </source>
</evidence>
<dbReference type="PROSITE" id="PS50885">
    <property type="entry name" value="HAMP"/>
    <property type="match status" value="1"/>
</dbReference>
<feature type="modified residue" description="Phosphohistidine" evidence="14">
    <location>
        <position position="697"/>
    </location>
</feature>
<dbReference type="SMART" id="SM00387">
    <property type="entry name" value="HATPase_c"/>
    <property type="match status" value="1"/>
</dbReference>
<dbReference type="InterPro" id="IPR003661">
    <property type="entry name" value="HisK_dim/P_dom"/>
</dbReference>
<keyword evidence="9" id="KW-0418">Kinase</keyword>
<dbReference type="InterPro" id="IPR033414">
    <property type="entry name" value="Sensor_dom"/>
</dbReference>
<evidence type="ECO:0000256" key="2">
    <source>
        <dbReference type="ARBA" id="ARBA00004651"/>
    </source>
</evidence>
<evidence type="ECO:0000259" key="19">
    <source>
        <dbReference type="PROSITE" id="PS50885"/>
    </source>
</evidence>
<dbReference type="Gene3D" id="3.40.50.2300">
    <property type="match status" value="1"/>
</dbReference>
<protein>
    <recommendedName>
        <fullName evidence="3">histidine kinase</fullName>
        <ecNumber evidence="3">2.7.13.3</ecNumber>
    </recommendedName>
</protein>
<evidence type="ECO:0000256" key="5">
    <source>
        <dbReference type="ARBA" id="ARBA00022553"/>
    </source>
</evidence>
<dbReference type="Pfam" id="PF00512">
    <property type="entry name" value="HisKA"/>
    <property type="match status" value="1"/>
</dbReference>
<gene>
    <name evidence="21" type="ORF">O0V09_17160</name>
</gene>
<evidence type="ECO:0000256" key="6">
    <source>
        <dbReference type="ARBA" id="ARBA00022679"/>
    </source>
</evidence>
<dbReference type="GO" id="GO:0005886">
    <property type="term" value="C:plasma membrane"/>
    <property type="evidence" value="ECO:0007669"/>
    <property type="project" value="UniProtKB-SubCell"/>
</dbReference>
<evidence type="ECO:0000259" key="20">
    <source>
        <dbReference type="PROSITE" id="PS50894"/>
    </source>
</evidence>
<dbReference type="RefSeq" id="WP_258332889.1">
    <property type="nucleotide sequence ID" value="NZ_JAPTGG010000019.1"/>
</dbReference>
<dbReference type="EMBL" id="JAPTGG010000019">
    <property type="protein sequence ID" value="MCZ0866938.1"/>
    <property type="molecule type" value="Genomic_DNA"/>
</dbReference>
<dbReference type="CDD" id="cd00082">
    <property type="entry name" value="HisKA"/>
    <property type="match status" value="1"/>
</dbReference>
<dbReference type="Pfam" id="PF00072">
    <property type="entry name" value="Response_reg"/>
    <property type="match status" value="1"/>
</dbReference>
<evidence type="ECO:0000313" key="22">
    <source>
        <dbReference type="Proteomes" id="UP001069090"/>
    </source>
</evidence>
<keyword evidence="22" id="KW-1185">Reference proteome</keyword>
<evidence type="ECO:0000313" key="21">
    <source>
        <dbReference type="EMBL" id="MCZ0866938.1"/>
    </source>
</evidence>
<evidence type="ECO:0000259" key="17">
    <source>
        <dbReference type="PROSITE" id="PS50109"/>
    </source>
</evidence>
<feature type="transmembrane region" description="Helical" evidence="16">
    <location>
        <begin position="141"/>
        <end position="163"/>
    </location>
</feature>
<evidence type="ECO:0000259" key="18">
    <source>
        <dbReference type="PROSITE" id="PS50110"/>
    </source>
</evidence>
<dbReference type="CDD" id="cd17546">
    <property type="entry name" value="REC_hyHK_CKI1_RcsC-like"/>
    <property type="match status" value="1"/>
</dbReference>
<reference evidence="21 22" key="1">
    <citation type="submission" date="2022-12" db="EMBL/GenBank/DDBJ databases">
        <title>Dasania phycosphaerae sp. nov., isolated from particulate material of the south coast of Korea.</title>
        <authorList>
            <person name="Jiang Y."/>
        </authorList>
    </citation>
    <scope>NUCLEOTIDE SEQUENCE [LARGE SCALE GENOMIC DNA]</scope>
    <source>
        <strain evidence="21 22">GY-19</strain>
    </source>
</reference>
<keyword evidence="7 16" id="KW-0812">Transmembrane</keyword>
<dbReference type="GO" id="GO:0005524">
    <property type="term" value="F:ATP binding"/>
    <property type="evidence" value="ECO:0007669"/>
    <property type="project" value="UniProtKB-KW"/>
</dbReference>
<comment type="subcellular location">
    <subcellularLocation>
        <location evidence="2">Cell membrane</location>
        <topology evidence="2">Multi-pass membrane protein</topology>
    </subcellularLocation>
</comment>
<dbReference type="PANTHER" id="PTHR45339:SF1">
    <property type="entry name" value="HYBRID SIGNAL TRANSDUCTION HISTIDINE KINASE J"/>
    <property type="match status" value="1"/>
</dbReference>
<evidence type="ECO:0000256" key="7">
    <source>
        <dbReference type="ARBA" id="ARBA00022692"/>
    </source>
</evidence>
<dbReference type="InterPro" id="IPR036097">
    <property type="entry name" value="HisK_dim/P_sf"/>
</dbReference>
<feature type="domain" description="Response regulatory" evidence="18">
    <location>
        <begin position="507"/>
        <end position="625"/>
    </location>
</feature>
<dbReference type="InterPro" id="IPR003594">
    <property type="entry name" value="HATPase_dom"/>
</dbReference>
<dbReference type="InterPro" id="IPR008207">
    <property type="entry name" value="Sig_transdc_His_kin_Hpt_dom"/>
</dbReference>
<evidence type="ECO:0000256" key="13">
    <source>
        <dbReference type="ARBA" id="ARBA00023136"/>
    </source>
</evidence>
<dbReference type="InterPro" id="IPR036890">
    <property type="entry name" value="HATPase_C_sf"/>
</dbReference>
<dbReference type="InterPro" id="IPR004358">
    <property type="entry name" value="Sig_transdc_His_kin-like_C"/>
</dbReference>
<dbReference type="InterPro" id="IPR011006">
    <property type="entry name" value="CheY-like_superfamily"/>
</dbReference>
<name>A0A9J6RRF5_9GAMM</name>
<dbReference type="SUPFAM" id="SSF47226">
    <property type="entry name" value="Histidine-containing phosphotransfer domain, HPT domain"/>
    <property type="match status" value="1"/>
</dbReference>
<dbReference type="InterPro" id="IPR036641">
    <property type="entry name" value="HPT_dom_sf"/>
</dbReference>
<evidence type="ECO:0000256" key="3">
    <source>
        <dbReference type="ARBA" id="ARBA00012438"/>
    </source>
</evidence>
<dbReference type="Gene3D" id="3.30.565.10">
    <property type="entry name" value="Histidine kinase-like ATPase, C-terminal domain"/>
    <property type="match status" value="1"/>
</dbReference>
<feature type="domain" description="HAMP" evidence="19">
    <location>
        <begin position="161"/>
        <end position="218"/>
    </location>
</feature>
<dbReference type="PROSITE" id="PS50109">
    <property type="entry name" value="HIS_KIN"/>
    <property type="match status" value="1"/>
</dbReference>
<keyword evidence="6" id="KW-0808">Transferase</keyword>
<dbReference type="SUPFAM" id="SSF47384">
    <property type="entry name" value="Homodimeric domain of signal transducing histidine kinase"/>
    <property type="match status" value="1"/>
</dbReference>
<dbReference type="SMART" id="SM00448">
    <property type="entry name" value="REC"/>
    <property type="match status" value="1"/>
</dbReference>
<dbReference type="CDD" id="cd16922">
    <property type="entry name" value="HATPase_EvgS-ArcB-TorS-like"/>
    <property type="match status" value="1"/>
</dbReference>
<dbReference type="Gene3D" id="6.10.340.10">
    <property type="match status" value="1"/>
</dbReference>
<dbReference type="PROSITE" id="PS50110">
    <property type="entry name" value="RESPONSE_REGULATORY"/>
    <property type="match status" value="1"/>
</dbReference>
<dbReference type="SUPFAM" id="SSF55874">
    <property type="entry name" value="ATPase domain of HSP90 chaperone/DNA topoisomerase II/histidine kinase"/>
    <property type="match status" value="1"/>
</dbReference>
<organism evidence="21 22">
    <name type="scientific">Dasania phycosphaerae</name>
    <dbReference type="NCBI Taxonomy" id="2950436"/>
    <lineage>
        <taxon>Bacteria</taxon>
        <taxon>Pseudomonadati</taxon>
        <taxon>Pseudomonadota</taxon>
        <taxon>Gammaproteobacteria</taxon>
        <taxon>Cellvibrionales</taxon>
        <taxon>Spongiibacteraceae</taxon>
        <taxon>Dasania</taxon>
    </lineage>
</organism>
<sequence>MVYILFCSLSFSLLSTGLQIWVDYNRAISEIESRFELVRTGYLASLAKSVWDLDTNDLHLQLRSIKDFPGVAYIKLSNAPHIDSITLGKPMAENSPLALTETFELIHDSVLKQRLKLGDLMITMDLNGPYQQLWYSGLRTLIMQTGLIFLIAVTLIIIFHRLVTRHLQSMADYTRLIGQGHLATPLKLEKKEQSHADEIDQVAHALNEMRLSIISDLRRREEIKNQLKYNRDQLQLQVEKRTESLQKAKEAAEAANLAKSRFLATMSHEIRTPLNGIMGMAQLLNRSHLDEQDKKYLKAIHDSSEGLLSILNEVLDFAKLEEGAHTPEETLFSLDEMLNSIILASTPSAQDKNIYLSYHIDPKVADACWGCAQYIRQALINLVANAIKFTEHGEVTVAIKLKSQANGVQQLYFSVDDTGIGISQEQQQRIFDRFIQADDTVSRRYGGTGLGLAVSKKMLESINGEIGVISHAGEGSHFWFQLPLSIASKPPALPATTTSHSKQPCLAILLVEDMQINQDVAQGLLSREGHHVTIASTGPSAVSLCQSQRYDVILMDVHLGGVSGVDVCTQIQQDPLSLNKNCPIIALTASVHPDDIRKYLDAGMHNVIAKPIAADKLIAALNNLDKKSSPLCPNEDDKQPLNSLLDQQLLRSHINALGLNKVSKLLADYQQLSLQLSPQLQEALEQADLFEAAALAHKLASGADTLGLRAVAVEARTIERQAESQQGQLALQQFTLLAQALEQSFNQLPAYLSGA</sequence>
<evidence type="ECO:0000256" key="4">
    <source>
        <dbReference type="ARBA" id="ARBA00022475"/>
    </source>
</evidence>
<comment type="catalytic activity">
    <reaction evidence="1">
        <text>ATP + protein L-histidine = ADP + protein N-phospho-L-histidine.</text>
        <dbReference type="EC" id="2.7.13.3"/>
    </reaction>
</comment>
<dbReference type="Gene3D" id="1.20.120.160">
    <property type="entry name" value="HPT domain"/>
    <property type="match status" value="1"/>
</dbReference>
<dbReference type="GO" id="GO:0000155">
    <property type="term" value="F:phosphorelay sensor kinase activity"/>
    <property type="evidence" value="ECO:0007669"/>
    <property type="project" value="InterPro"/>
</dbReference>
<dbReference type="FunFam" id="3.30.565.10:FF:000010">
    <property type="entry name" value="Sensor histidine kinase RcsC"/>
    <property type="match status" value="1"/>
</dbReference>